<dbReference type="EMBL" id="MHVI01000029">
    <property type="protein sequence ID" value="OHA90776.1"/>
    <property type="molecule type" value="Genomic_DNA"/>
</dbReference>
<evidence type="ECO:0000313" key="1">
    <source>
        <dbReference type="EMBL" id="OHA90776.1"/>
    </source>
</evidence>
<protein>
    <submittedName>
        <fullName evidence="1">Uncharacterized protein</fullName>
    </submittedName>
</protein>
<evidence type="ECO:0000313" key="2">
    <source>
        <dbReference type="Proteomes" id="UP000177746"/>
    </source>
</evidence>
<comment type="caution">
    <text evidence="1">The sequence shown here is derived from an EMBL/GenBank/DDBJ whole genome shotgun (WGS) entry which is preliminary data.</text>
</comment>
<organism evidence="1 2">
    <name type="scientific">Candidatus Zambryskibacteria bacterium RIFCSPHIGHO2_01_FULL_46_30</name>
    <dbReference type="NCBI Taxonomy" id="1802739"/>
    <lineage>
        <taxon>Bacteria</taxon>
        <taxon>Candidatus Zambryskiibacteriota</taxon>
    </lineage>
</organism>
<accession>A0A1G2T0F6</accession>
<dbReference type="Proteomes" id="UP000177746">
    <property type="component" value="Unassembled WGS sequence"/>
</dbReference>
<gene>
    <name evidence="1" type="ORF">A2665_00675</name>
</gene>
<name>A0A1G2T0F6_9BACT</name>
<reference evidence="1 2" key="1">
    <citation type="journal article" date="2016" name="Nat. Commun.">
        <title>Thousands of microbial genomes shed light on interconnected biogeochemical processes in an aquifer system.</title>
        <authorList>
            <person name="Anantharaman K."/>
            <person name="Brown C.T."/>
            <person name="Hug L.A."/>
            <person name="Sharon I."/>
            <person name="Castelle C.J."/>
            <person name="Probst A.J."/>
            <person name="Thomas B.C."/>
            <person name="Singh A."/>
            <person name="Wilkins M.J."/>
            <person name="Karaoz U."/>
            <person name="Brodie E.L."/>
            <person name="Williams K.H."/>
            <person name="Hubbard S.S."/>
            <person name="Banfield J.F."/>
        </authorList>
    </citation>
    <scope>NUCLEOTIDE SEQUENCE [LARGE SCALE GENOMIC DNA]</scope>
</reference>
<sequence>MGPRSSNRGPGWYVEVCSPEMPEAPTIALSANPDRDSALVQVPAVWELIERVVIRILATLAVVVPPVRHFTRD</sequence>
<proteinExistence type="predicted"/>
<dbReference type="AlphaFoldDB" id="A0A1G2T0F6"/>